<dbReference type="Proteomes" id="UP000799438">
    <property type="component" value="Unassembled WGS sequence"/>
</dbReference>
<dbReference type="AlphaFoldDB" id="A0A6A6BLK7"/>
<feature type="domain" description="Protein kinase" evidence="1">
    <location>
        <begin position="309"/>
        <end position="647"/>
    </location>
</feature>
<reference evidence="2" key="1">
    <citation type="journal article" date="2020" name="Stud. Mycol.">
        <title>101 Dothideomycetes genomes: a test case for predicting lifestyles and emergence of pathogens.</title>
        <authorList>
            <person name="Haridas S."/>
            <person name="Albert R."/>
            <person name="Binder M."/>
            <person name="Bloem J."/>
            <person name="Labutti K."/>
            <person name="Salamov A."/>
            <person name="Andreopoulos B."/>
            <person name="Baker S."/>
            <person name="Barry K."/>
            <person name="Bills G."/>
            <person name="Bluhm B."/>
            <person name="Cannon C."/>
            <person name="Castanera R."/>
            <person name="Culley D."/>
            <person name="Daum C."/>
            <person name="Ezra D."/>
            <person name="Gonzalez J."/>
            <person name="Henrissat B."/>
            <person name="Kuo A."/>
            <person name="Liang C."/>
            <person name="Lipzen A."/>
            <person name="Lutzoni F."/>
            <person name="Magnuson J."/>
            <person name="Mondo S."/>
            <person name="Nolan M."/>
            <person name="Ohm R."/>
            <person name="Pangilinan J."/>
            <person name="Park H.-J."/>
            <person name="Ramirez L."/>
            <person name="Alfaro M."/>
            <person name="Sun H."/>
            <person name="Tritt A."/>
            <person name="Yoshinaga Y."/>
            <person name="Zwiers L.-H."/>
            <person name="Turgeon B."/>
            <person name="Goodwin S."/>
            <person name="Spatafora J."/>
            <person name="Crous P."/>
            <person name="Grigoriev I."/>
        </authorList>
    </citation>
    <scope>NUCLEOTIDE SEQUENCE</scope>
    <source>
        <strain evidence="2">CBS 121167</strain>
    </source>
</reference>
<dbReference type="InterPro" id="IPR000719">
    <property type="entry name" value="Prot_kinase_dom"/>
</dbReference>
<proteinExistence type="predicted"/>
<dbReference type="PANTHER" id="PTHR37542">
    <property type="entry name" value="HELO DOMAIN-CONTAINING PROTEIN-RELATED"/>
    <property type="match status" value="1"/>
</dbReference>
<organism evidence="2 3">
    <name type="scientific">Aplosporella prunicola CBS 121167</name>
    <dbReference type="NCBI Taxonomy" id="1176127"/>
    <lineage>
        <taxon>Eukaryota</taxon>
        <taxon>Fungi</taxon>
        <taxon>Dikarya</taxon>
        <taxon>Ascomycota</taxon>
        <taxon>Pezizomycotina</taxon>
        <taxon>Dothideomycetes</taxon>
        <taxon>Dothideomycetes incertae sedis</taxon>
        <taxon>Botryosphaeriales</taxon>
        <taxon>Aplosporellaceae</taxon>
        <taxon>Aplosporella</taxon>
    </lineage>
</organism>
<dbReference type="InterPro" id="IPR029498">
    <property type="entry name" value="HeLo_dom"/>
</dbReference>
<dbReference type="PANTHER" id="PTHR37542:SF1">
    <property type="entry name" value="PRION-INHIBITION AND PROPAGATION HELO DOMAIN-CONTAINING PROTEIN"/>
    <property type="match status" value="1"/>
</dbReference>
<evidence type="ECO:0000313" key="3">
    <source>
        <dbReference type="Proteomes" id="UP000799438"/>
    </source>
</evidence>
<keyword evidence="3" id="KW-1185">Reference proteome</keyword>
<dbReference type="Pfam" id="PF14479">
    <property type="entry name" value="HeLo"/>
    <property type="match status" value="1"/>
</dbReference>
<protein>
    <recommendedName>
        <fullName evidence="1">Protein kinase domain-containing protein</fullName>
    </recommendedName>
</protein>
<dbReference type="OrthoDB" id="1911848at2759"/>
<evidence type="ECO:0000313" key="2">
    <source>
        <dbReference type="EMBL" id="KAF2145002.1"/>
    </source>
</evidence>
<dbReference type="GO" id="GO:0005524">
    <property type="term" value="F:ATP binding"/>
    <property type="evidence" value="ECO:0007669"/>
    <property type="project" value="InterPro"/>
</dbReference>
<gene>
    <name evidence="2" type="ORF">K452DRAFT_244554</name>
</gene>
<dbReference type="InterPro" id="IPR011009">
    <property type="entry name" value="Kinase-like_dom_sf"/>
</dbReference>
<dbReference type="GO" id="GO:0004672">
    <property type="term" value="F:protein kinase activity"/>
    <property type="evidence" value="ECO:0007669"/>
    <property type="project" value="InterPro"/>
</dbReference>
<dbReference type="Gene3D" id="1.10.510.10">
    <property type="entry name" value="Transferase(Phosphotransferase) domain 1"/>
    <property type="match status" value="1"/>
</dbReference>
<dbReference type="RefSeq" id="XP_033400714.1">
    <property type="nucleotide sequence ID" value="XM_033537951.1"/>
</dbReference>
<dbReference type="PROSITE" id="PS50011">
    <property type="entry name" value="PROTEIN_KINASE_DOM"/>
    <property type="match status" value="1"/>
</dbReference>
<dbReference type="GeneID" id="54295447"/>
<dbReference type="EMBL" id="ML995478">
    <property type="protein sequence ID" value="KAF2145002.1"/>
    <property type="molecule type" value="Genomic_DNA"/>
</dbReference>
<dbReference type="InterPro" id="IPR038305">
    <property type="entry name" value="HeLo_sf"/>
</dbReference>
<dbReference type="Gene3D" id="1.20.120.1020">
    <property type="entry name" value="Prion-inhibition and propagation, HeLo domain"/>
    <property type="match status" value="1"/>
</dbReference>
<dbReference type="SUPFAM" id="SSF56112">
    <property type="entry name" value="Protein kinase-like (PK-like)"/>
    <property type="match status" value="1"/>
</dbReference>
<name>A0A6A6BLK7_9PEZI</name>
<accession>A0A6A6BLK7</accession>
<sequence length="647" mass="73540">MDPASLGIGVVSLTFQVFSGCVKGYQLLTEARDMPKEHQYLRIRLKQEQYRLLDWARVAHISETDNNLVLSNASRGVLCDVLYQKNQLLLAFGKFDDKYKPLRRPLLSDEPEEVEDSPVLKKVETGFNGRFPQTEDLLKRALEWIDKSSKYPKRLKWASWDKAKFEQLLLKLSSFNDFMKGLLNDQQLDQLIDLQTRTEFQIIQLNSKVDQLLEFVRAGTAWQELTQTGPQTRTIISTDPLKALLQARGLMDLSYEPSEQNLAALARFKALGTAINTNGLTDDIAQDLELGETVKEITSVELSHSDIRIIDQDNEDQGEFQRTEALYVRLGSMRRPGIRRKQVWIEWKTFEPQAFDGEPDPMILERIRALTALLKENNRSGQFRAPQCLGYFRDIDPNGEDRYRFGLVFEKPNDVQQSTRPVSLLDLLRDESIEMPSLTQRIALACVVAECLERLHAVNWLHKGLRSHNILFFHNAHDPELDLSAPYISGFDYSRPAQNEDMTEKPPENAAYDLYRHPHVQSCGSTPSSSSRSGFKKSFDIYALGVILLEIAHWKPIDEILGLGYVRMIKPSATLAVRGRLLREPRFLGYVRSHLGDVLAGVVHACLEGPGAFGLHEDVDEKDEIVGEQLGIAFYAEVVGKLKGIKV</sequence>
<evidence type="ECO:0000259" key="1">
    <source>
        <dbReference type="PROSITE" id="PS50011"/>
    </source>
</evidence>